<dbReference type="PANTHER" id="PTHR43751">
    <property type="entry name" value="SULFATASE"/>
    <property type="match status" value="1"/>
</dbReference>
<evidence type="ECO:0000256" key="1">
    <source>
        <dbReference type="SAM" id="SignalP"/>
    </source>
</evidence>
<proteinExistence type="predicted"/>
<keyword evidence="1" id="KW-0732">Signal</keyword>
<organism evidence="3 4">
    <name type="scientific">Methyloligella solikamskensis</name>
    <dbReference type="NCBI Taxonomy" id="1177756"/>
    <lineage>
        <taxon>Bacteria</taxon>
        <taxon>Pseudomonadati</taxon>
        <taxon>Pseudomonadota</taxon>
        <taxon>Alphaproteobacteria</taxon>
        <taxon>Hyphomicrobiales</taxon>
        <taxon>Hyphomicrobiaceae</taxon>
        <taxon>Methyloligella</taxon>
    </lineage>
</organism>
<dbReference type="PANTHER" id="PTHR43751:SF2">
    <property type="entry name" value="SULFATASE N-TERMINAL DOMAIN-CONTAINING PROTEIN"/>
    <property type="match status" value="1"/>
</dbReference>
<dbReference type="SUPFAM" id="SSF53649">
    <property type="entry name" value="Alkaline phosphatase-like"/>
    <property type="match status" value="1"/>
</dbReference>
<gene>
    <name evidence="3" type="ORF">ACFQ2F_07530</name>
</gene>
<dbReference type="Proteomes" id="UP001597102">
    <property type="component" value="Unassembled WGS sequence"/>
</dbReference>
<accession>A0ABW3J907</accession>
<evidence type="ECO:0000313" key="3">
    <source>
        <dbReference type="EMBL" id="MFD0986948.1"/>
    </source>
</evidence>
<dbReference type="InterPro" id="IPR017850">
    <property type="entry name" value="Alkaline_phosphatase_core_sf"/>
</dbReference>
<dbReference type="RefSeq" id="WP_379088020.1">
    <property type="nucleotide sequence ID" value="NZ_JBHTJO010000001.1"/>
</dbReference>
<sequence length="541" mass="60934">MKVAAFSAVFLSAALVVSSPAWSQSPEETETSENTEKPNVLVIWGDDIGTWNVSHNNRGMMGYQTPNIDRIAAEGLSFTDYYAQQSCTAGRAAFLGGNVPVRTGMTKVGLPGAKEGWQDSDVTIATVMKSLGYSTGQFGKNHQGDRNEHLPTVHGFDVFFGNLYHLNAEEEPEHRDYPKDPKFRAKFGPRGVLKCVATEEVSTREDDPRFGAWGKQECEDTGALTRKRMETIDDETVAAARDFIKQAVSDGEPFFVWWNGTRMHLYTHVKDEHTGISGPSGNEYHDGMVEHDMHVGELLDLLDELGVADNTVVMYSTDNGPHYNGWPDGGTTMFRSEKNSNWEGAYRVPTFFRWPGHFPADKTLNGIVGHEDMLPTFAAIAGDPEMRSKLLEGVELEGRTYRNYIDGANMLDYFTGAVEESPRHEMVYVNDDGAVVAMRYDDWKAVFQEQRAQTLQLWREPFVELRVPLLFNLRRDPFERAQHNSNTYHDWFLQRAFVVVPLQAIATRFIQTMEDYPPSQTPGSFNLEKVQKQIENAASGR</sequence>
<dbReference type="InterPro" id="IPR000917">
    <property type="entry name" value="Sulfatase_N"/>
</dbReference>
<dbReference type="EMBL" id="JBHTJO010000001">
    <property type="protein sequence ID" value="MFD0986948.1"/>
    <property type="molecule type" value="Genomic_DNA"/>
</dbReference>
<keyword evidence="4" id="KW-1185">Reference proteome</keyword>
<protein>
    <submittedName>
        <fullName evidence="3">Arylsulfatase</fullName>
    </submittedName>
</protein>
<dbReference type="Gene3D" id="3.40.720.10">
    <property type="entry name" value="Alkaline Phosphatase, subunit A"/>
    <property type="match status" value="1"/>
</dbReference>
<evidence type="ECO:0000259" key="2">
    <source>
        <dbReference type="Pfam" id="PF00884"/>
    </source>
</evidence>
<name>A0ABW3J907_9HYPH</name>
<evidence type="ECO:0000313" key="4">
    <source>
        <dbReference type="Proteomes" id="UP001597102"/>
    </source>
</evidence>
<comment type="caution">
    <text evidence="3">The sequence shown here is derived from an EMBL/GenBank/DDBJ whole genome shotgun (WGS) entry which is preliminary data.</text>
</comment>
<feature type="signal peptide" evidence="1">
    <location>
        <begin position="1"/>
        <end position="23"/>
    </location>
</feature>
<reference evidence="4" key="1">
    <citation type="journal article" date="2019" name="Int. J. Syst. Evol. Microbiol.">
        <title>The Global Catalogue of Microorganisms (GCM) 10K type strain sequencing project: providing services to taxonomists for standard genome sequencing and annotation.</title>
        <authorList>
            <consortium name="The Broad Institute Genomics Platform"/>
            <consortium name="The Broad Institute Genome Sequencing Center for Infectious Disease"/>
            <person name="Wu L."/>
            <person name="Ma J."/>
        </authorList>
    </citation>
    <scope>NUCLEOTIDE SEQUENCE [LARGE SCALE GENOMIC DNA]</scope>
    <source>
        <strain evidence="4">CCUG 61697</strain>
    </source>
</reference>
<feature type="domain" description="Sulfatase N-terminal" evidence="2">
    <location>
        <begin position="38"/>
        <end position="382"/>
    </location>
</feature>
<dbReference type="Pfam" id="PF00884">
    <property type="entry name" value="Sulfatase"/>
    <property type="match status" value="1"/>
</dbReference>
<dbReference type="Gene3D" id="3.30.1120.10">
    <property type="match status" value="1"/>
</dbReference>
<dbReference type="CDD" id="cd16142">
    <property type="entry name" value="ARS_like"/>
    <property type="match status" value="1"/>
</dbReference>
<feature type="chain" id="PRO_5045457893" evidence="1">
    <location>
        <begin position="24"/>
        <end position="541"/>
    </location>
</feature>
<dbReference type="InterPro" id="IPR052701">
    <property type="entry name" value="GAG_Ulvan_Degrading_Sulfatases"/>
</dbReference>